<dbReference type="InterPro" id="IPR000644">
    <property type="entry name" value="CBS_dom"/>
</dbReference>
<evidence type="ECO:0000256" key="2">
    <source>
        <dbReference type="PROSITE-ProRule" id="PRU00703"/>
    </source>
</evidence>
<dbReference type="SMART" id="SM00116">
    <property type="entry name" value="CBS"/>
    <property type="match status" value="2"/>
</dbReference>
<evidence type="ECO:0000313" key="4">
    <source>
        <dbReference type="EMBL" id="MCH6166456.1"/>
    </source>
</evidence>
<name>A0ABS9TD35_9PSEU</name>
<organism evidence="4 5">
    <name type="scientific">Pseudonocardia alaniniphila</name>
    <dbReference type="NCBI Taxonomy" id="75291"/>
    <lineage>
        <taxon>Bacteria</taxon>
        <taxon>Bacillati</taxon>
        <taxon>Actinomycetota</taxon>
        <taxon>Actinomycetes</taxon>
        <taxon>Pseudonocardiales</taxon>
        <taxon>Pseudonocardiaceae</taxon>
        <taxon>Pseudonocardia</taxon>
    </lineage>
</organism>
<dbReference type="Pfam" id="PF00571">
    <property type="entry name" value="CBS"/>
    <property type="match status" value="1"/>
</dbReference>
<dbReference type="CDD" id="cd17788">
    <property type="entry name" value="CBS_pair_bac"/>
    <property type="match status" value="1"/>
</dbReference>
<dbReference type="InterPro" id="IPR051257">
    <property type="entry name" value="Diverse_CBS-Domain"/>
</dbReference>
<dbReference type="InterPro" id="IPR046342">
    <property type="entry name" value="CBS_dom_sf"/>
</dbReference>
<dbReference type="Gene3D" id="3.10.580.10">
    <property type="entry name" value="CBS-domain"/>
    <property type="match status" value="1"/>
</dbReference>
<accession>A0ABS9TD35</accession>
<dbReference type="PANTHER" id="PTHR43080:SF2">
    <property type="entry name" value="CBS DOMAIN-CONTAINING PROTEIN"/>
    <property type="match status" value="1"/>
</dbReference>
<reference evidence="4 5" key="1">
    <citation type="submission" date="2022-03" db="EMBL/GenBank/DDBJ databases">
        <title>Pseudonocardia alaer sp. nov., a novel actinomycete isolated from reed forest soil.</title>
        <authorList>
            <person name="Wang L."/>
        </authorList>
    </citation>
    <scope>NUCLEOTIDE SEQUENCE [LARGE SCALE GENOMIC DNA]</scope>
    <source>
        <strain evidence="4 5">Y-16303</strain>
    </source>
</reference>
<comment type="caution">
    <text evidence="4">The sequence shown here is derived from an EMBL/GenBank/DDBJ whole genome shotgun (WGS) entry which is preliminary data.</text>
</comment>
<feature type="domain" description="CBS" evidence="3">
    <location>
        <begin position="93"/>
        <end position="152"/>
    </location>
</feature>
<evidence type="ECO:0000313" key="5">
    <source>
        <dbReference type="Proteomes" id="UP001299970"/>
    </source>
</evidence>
<gene>
    <name evidence="4" type="ORF">MMF94_12255</name>
</gene>
<sequence length="152" mass="16164">MKAGDIVEQLPTVTSADLVSTAVRLMAQAHLPGLIIVDERSRPRTVLPGTQVLRLSVPRTHQEDPALVRTIDEPHADAFWQELGDLTVGDCLPRPPARPATVPPEATLLEVAALMARLRSPLVAVVDRAGVLIGAITLDRLLRALAAAEPGG</sequence>
<evidence type="ECO:0000259" key="3">
    <source>
        <dbReference type="PROSITE" id="PS51371"/>
    </source>
</evidence>
<proteinExistence type="predicted"/>
<dbReference type="RefSeq" id="WP_241036486.1">
    <property type="nucleotide sequence ID" value="NZ_BAAAJF010000002.1"/>
</dbReference>
<dbReference type="Proteomes" id="UP001299970">
    <property type="component" value="Unassembled WGS sequence"/>
</dbReference>
<dbReference type="PANTHER" id="PTHR43080">
    <property type="entry name" value="CBS DOMAIN-CONTAINING PROTEIN CBSX3, MITOCHONDRIAL"/>
    <property type="match status" value="1"/>
</dbReference>
<keyword evidence="1 2" id="KW-0129">CBS domain</keyword>
<dbReference type="SUPFAM" id="SSF54631">
    <property type="entry name" value="CBS-domain pair"/>
    <property type="match status" value="1"/>
</dbReference>
<dbReference type="PROSITE" id="PS51371">
    <property type="entry name" value="CBS"/>
    <property type="match status" value="1"/>
</dbReference>
<keyword evidence="5" id="KW-1185">Reference proteome</keyword>
<evidence type="ECO:0000256" key="1">
    <source>
        <dbReference type="ARBA" id="ARBA00023122"/>
    </source>
</evidence>
<dbReference type="EMBL" id="JAKXMK010000009">
    <property type="protein sequence ID" value="MCH6166456.1"/>
    <property type="molecule type" value="Genomic_DNA"/>
</dbReference>
<protein>
    <submittedName>
        <fullName evidence="4">CBS domain-containing protein</fullName>
    </submittedName>
</protein>